<protein>
    <submittedName>
        <fullName evidence="4">DUF2778 domain-containing protein</fullName>
    </submittedName>
</protein>
<keyword evidence="5" id="KW-1185">Reference proteome</keyword>
<organism evidence="4 5">
    <name type="scientific">Bosea massiliensis</name>
    <dbReference type="NCBI Taxonomy" id="151419"/>
    <lineage>
        <taxon>Bacteria</taxon>
        <taxon>Pseudomonadati</taxon>
        <taxon>Pseudomonadota</taxon>
        <taxon>Alphaproteobacteria</taxon>
        <taxon>Hyphomicrobiales</taxon>
        <taxon>Boseaceae</taxon>
        <taxon>Bosea</taxon>
    </lineage>
</organism>
<dbReference type="EMBL" id="JBHSLU010000032">
    <property type="protein sequence ID" value="MFC5506041.1"/>
    <property type="molecule type" value="Genomic_DNA"/>
</dbReference>
<dbReference type="Proteomes" id="UP001596060">
    <property type="component" value="Unassembled WGS sequence"/>
</dbReference>
<keyword evidence="2" id="KW-0472">Membrane</keyword>
<name>A0ABW0NZU4_9HYPH</name>
<feature type="transmembrane region" description="Helical" evidence="2">
    <location>
        <begin position="21"/>
        <end position="40"/>
    </location>
</feature>
<dbReference type="InterPro" id="IPR021225">
    <property type="entry name" value="Tlde1_dom"/>
</dbReference>
<evidence type="ECO:0000256" key="2">
    <source>
        <dbReference type="SAM" id="Phobius"/>
    </source>
</evidence>
<keyword evidence="2" id="KW-0812">Transmembrane</keyword>
<dbReference type="RefSeq" id="WP_067254123.1">
    <property type="nucleotide sequence ID" value="NZ_JBHSLU010000032.1"/>
</dbReference>
<gene>
    <name evidence="4" type="ORF">ACFPN9_12305</name>
</gene>
<sequence>MSGQGYRLRKAPRTRYRVSHNVFLQIAAIVVACGVGFVALDPGHEAQRPTAAAPLRDVMVTGSLASSSTAYRDLLKPGFALGTTPSSFGAQAPLQAGLQPSELAQAARSSSAAQLPVVAVLPAAPAAPAVAPPAPASPAVAAAPAVEPQAVTRILKDTPLPAPRPADLRAPQAAEPPAIALRQPTRRAARVAAATPAPVVEDNRSFFEKLFGASPQPKGPAMAYAAPSDDEIDRSRGRRLSPSFGPAPGAMQGGTAIYDISGKTVHMPNGEKLEAHSGFGDKMDDPRYVHVRMHGATPPHTYNLVEREALFHGHRALRMHPVGGSSAIYGRAGLLTHPYLLGPSGQSNGCISFKDYDRFLQAFLRGEVRRIVVVASMRDAPASLIASR</sequence>
<keyword evidence="2" id="KW-1133">Transmembrane helix</keyword>
<feature type="domain" description="Tlde1" evidence="3">
    <location>
        <begin position="272"/>
        <end position="376"/>
    </location>
</feature>
<accession>A0ABW0NZU4</accession>
<evidence type="ECO:0000313" key="5">
    <source>
        <dbReference type="Proteomes" id="UP001596060"/>
    </source>
</evidence>
<reference evidence="5" key="1">
    <citation type="journal article" date="2019" name="Int. J. Syst. Evol. Microbiol.">
        <title>The Global Catalogue of Microorganisms (GCM) 10K type strain sequencing project: providing services to taxonomists for standard genome sequencing and annotation.</title>
        <authorList>
            <consortium name="The Broad Institute Genomics Platform"/>
            <consortium name="The Broad Institute Genome Sequencing Center for Infectious Disease"/>
            <person name="Wu L."/>
            <person name="Ma J."/>
        </authorList>
    </citation>
    <scope>NUCLEOTIDE SEQUENCE [LARGE SCALE GENOMIC DNA]</scope>
    <source>
        <strain evidence="5">CCUG 43117</strain>
    </source>
</reference>
<evidence type="ECO:0000259" key="3">
    <source>
        <dbReference type="Pfam" id="PF10908"/>
    </source>
</evidence>
<evidence type="ECO:0000256" key="1">
    <source>
        <dbReference type="SAM" id="MobiDB-lite"/>
    </source>
</evidence>
<comment type="caution">
    <text evidence="4">The sequence shown here is derived from an EMBL/GenBank/DDBJ whole genome shotgun (WGS) entry which is preliminary data.</text>
</comment>
<dbReference type="PROSITE" id="PS51257">
    <property type="entry name" value="PROKAR_LIPOPROTEIN"/>
    <property type="match status" value="1"/>
</dbReference>
<dbReference type="Pfam" id="PF10908">
    <property type="entry name" value="Tlde1_dom"/>
    <property type="match status" value="1"/>
</dbReference>
<proteinExistence type="predicted"/>
<evidence type="ECO:0000313" key="4">
    <source>
        <dbReference type="EMBL" id="MFC5506041.1"/>
    </source>
</evidence>
<feature type="region of interest" description="Disordered" evidence="1">
    <location>
        <begin position="217"/>
        <end position="236"/>
    </location>
</feature>